<dbReference type="Pfam" id="PF00589">
    <property type="entry name" value="Phage_integrase"/>
    <property type="match status" value="1"/>
</dbReference>
<dbReference type="InterPro" id="IPR002104">
    <property type="entry name" value="Integrase_catalytic"/>
</dbReference>
<dbReference type="InterPro" id="IPR011010">
    <property type="entry name" value="DNA_brk_join_enz"/>
</dbReference>
<evidence type="ECO:0000313" key="8">
    <source>
        <dbReference type="EMBL" id="MFD1316172.1"/>
    </source>
</evidence>
<keyword evidence="4" id="KW-0233">DNA recombination</keyword>
<dbReference type="PROSITE" id="PS51900">
    <property type="entry name" value="CB"/>
    <property type="match status" value="1"/>
</dbReference>
<dbReference type="InterPro" id="IPR025269">
    <property type="entry name" value="SAM-like_dom"/>
</dbReference>
<dbReference type="SUPFAM" id="SSF56349">
    <property type="entry name" value="DNA breaking-rejoining enzymes"/>
    <property type="match status" value="1"/>
</dbReference>
<organism evidence="8 9">
    <name type="scientific">Namhaeicola litoreus</name>
    <dbReference type="NCBI Taxonomy" id="1052145"/>
    <lineage>
        <taxon>Bacteria</taxon>
        <taxon>Pseudomonadati</taxon>
        <taxon>Bacteroidota</taxon>
        <taxon>Flavobacteriia</taxon>
        <taxon>Flavobacteriales</taxon>
        <taxon>Flavobacteriaceae</taxon>
        <taxon>Namhaeicola</taxon>
    </lineage>
</organism>
<dbReference type="PANTHER" id="PTHR30349">
    <property type="entry name" value="PHAGE INTEGRASE-RELATED"/>
    <property type="match status" value="1"/>
</dbReference>
<dbReference type="InterPro" id="IPR050090">
    <property type="entry name" value="Tyrosine_recombinase_XerCD"/>
</dbReference>
<evidence type="ECO:0000256" key="4">
    <source>
        <dbReference type="ARBA" id="ARBA00023172"/>
    </source>
</evidence>
<accession>A0ABW3Y2U6</accession>
<dbReference type="PANTHER" id="PTHR30349:SF64">
    <property type="entry name" value="PROPHAGE INTEGRASE INTD-RELATED"/>
    <property type="match status" value="1"/>
</dbReference>
<dbReference type="Proteomes" id="UP001597201">
    <property type="component" value="Unassembled WGS sequence"/>
</dbReference>
<protein>
    <submittedName>
        <fullName evidence="8">Tyrosine-type recombinase/integrase</fullName>
    </submittedName>
</protein>
<evidence type="ECO:0000313" key="9">
    <source>
        <dbReference type="Proteomes" id="UP001597201"/>
    </source>
</evidence>
<dbReference type="Pfam" id="PF13102">
    <property type="entry name" value="Phage_int_SAM_5"/>
    <property type="match status" value="1"/>
</dbReference>
<feature type="domain" description="Tyr recombinase" evidence="6">
    <location>
        <begin position="221"/>
        <end position="414"/>
    </location>
</feature>
<dbReference type="Gene3D" id="1.10.150.130">
    <property type="match status" value="1"/>
</dbReference>
<dbReference type="Gene3D" id="1.10.443.10">
    <property type="entry name" value="Intergrase catalytic core"/>
    <property type="match status" value="1"/>
</dbReference>
<proteinExistence type="inferred from homology"/>
<feature type="domain" description="Core-binding (CB)" evidence="7">
    <location>
        <begin position="105"/>
        <end position="195"/>
    </location>
</feature>
<dbReference type="RefSeq" id="WP_377178983.1">
    <property type="nucleotide sequence ID" value="NZ_JBHTMY010000003.1"/>
</dbReference>
<evidence type="ECO:0000256" key="3">
    <source>
        <dbReference type="ARBA" id="ARBA00023125"/>
    </source>
</evidence>
<evidence type="ECO:0000256" key="1">
    <source>
        <dbReference type="ARBA" id="ARBA00008857"/>
    </source>
</evidence>
<name>A0ABW3Y2U6_9FLAO</name>
<keyword evidence="2" id="KW-0229">DNA integration</keyword>
<dbReference type="EMBL" id="JBHTMY010000003">
    <property type="protein sequence ID" value="MFD1316172.1"/>
    <property type="molecule type" value="Genomic_DNA"/>
</dbReference>
<dbReference type="InterPro" id="IPR013762">
    <property type="entry name" value="Integrase-like_cat_sf"/>
</dbReference>
<dbReference type="PROSITE" id="PS51898">
    <property type="entry name" value="TYR_RECOMBINASE"/>
    <property type="match status" value="1"/>
</dbReference>
<keyword evidence="3 5" id="KW-0238">DNA-binding</keyword>
<keyword evidence="9" id="KW-1185">Reference proteome</keyword>
<comment type="similarity">
    <text evidence="1">Belongs to the 'phage' integrase family.</text>
</comment>
<sequence length="420" mass="48994">MDYNISLYLDKRTSSKKINNLFPVKLRLYSSITKTKKLYPTGIDLSIDDFNTIFNSETKVRGKNKETKIILQQLEGNAERIAKDLTPFSFNAFEKKMFRSKDAHINVAYHYKEKIKRLKSNDQVSTASNYNLSLKSLSNFLESKTNNKLKNLTFYDITADFLNKYESYMVHELNKSRTTVSMYTRALRTIFNDAISENDIKREVYPFGKGNDKYQIPNAKGVKKALTKEEISLLFNATPSTPEQEKAKDFWFFSYMCFGMNIKDILLLKHENLNDDNLTYYRAKTVNTKKSNLKKVKVFLNDFSNEVINKYGTSPMRKNKFVFPIISEKDDVVEQQKKIKNFTSFINLHFNKLAKQEGFKFKISTYWARHSFATLSIQKGASMEFISEALNHSNLSVTKNYFAGFEDEAKKHFVNKLMEF</sequence>
<evidence type="ECO:0000259" key="6">
    <source>
        <dbReference type="PROSITE" id="PS51898"/>
    </source>
</evidence>
<reference evidence="9" key="1">
    <citation type="journal article" date="2019" name="Int. J. Syst. Evol. Microbiol.">
        <title>The Global Catalogue of Microorganisms (GCM) 10K type strain sequencing project: providing services to taxonomists for standard genome sequencing and annotation.</title>
        <authorList>
            <consortium name="The Broad Institute Genomics Platform"/>
            <consortium name="The Broad Institute Genome Sequencing Center for Infectious Disease"/>
            <person name="Wu L."/>
            <person name="Ma J."/>
        </authorList>
    </citation>
    <scope>NUCLEOTIDE SEQUENCE [LARGE SCALE GENOMIC DNA]</scope>
    <source>
        <strain evidence="9">CCUG 61485</strain>
    </source>
</reference>
<evidence type="ECO:0000259" key="7">
    <source>
        <dbReference type="PROSITE" id="PS51900"/>
    </source>
</evidence>
<dbReference type="InterPro" id="IPR010998">
    <property type="entry name" value="Integrase_recombinase_N"/>
</dbReference>
<evidence type="ECO:0000256" key="5">
    <source>
        <dbReference type="PROSITE-ProRule" id="PRU01248"/>
    </source>
</evidence>
<evidence type="ECO:0000256" key="2">
    <source>
        <dbReference type="ARBA" id="ARBA00022908"/>
    </source>
</evidence>
<dbReference type="InterPro" id="IPR044068">
    <property type="entry name" value="CB"/>
</dbReference>
<comment type="caution">
    <text evidence="8">The sequence shown here is derived from an EMBL/GenBank/DDBJ whole genome shotgun (WGS) entry which is preliminary data.</text>
</comment>
<gene>
    <name evidence="8" type="ORF">ACFQ39_11130</name>
</gene>